<organism evidence="2 3">
    <name type="scientific">Meloidogyne graminicola</name>
    <dbReference type="NCBI Taxonomy" id="189291"/>
    <lineage>
        <taxon>Eukaryota</taxon>
        <taxon>Metazoa</taxon>
        <taxon>Ecdysozoa</taxon>
        <taxon>Nematoda</taxon>
        <taxon>Chromadorea</taxon>
        <taxon>Rhabditida</taxon>
        <taxon>Tylenchina</taxon>
        <taxon>Tylenchomorpha</taxon>
        <taxon>Tylenchoidea</taxon>
        <taxon>Meloidogynidae</taxon>
        <taxon>Meloidogyninae</taxon>
        <taxon>Meloidogyne</taxon>
    </lineage>
</organism>
<sequence>MREELEILRGENKLLRERNIKLTTQLSGAHRRIGQLEREKAQLKQQVEPETKKAKINYPTTPPRVVPDKEKIRFIKQQNSLRRIDEIYTCCENKCINSNFVLGSCVSNNGYVNISVDGKVKYFIDEDDGKNNWIQLYACAKFNKGSASTKNQSLFYFEVKIMKETDKICYAGIGLCETNANIFYVITQINGENLRNFLGRIMTFLAADLFIHYGTI</sequence>
<reference evidence="2" key="1">
    <citation type="journal article" date="2020" name="Ecol. Evol.">
        <title>Genome structure and content of the rice root-knot nematode (Meloidogyne graminicola).</title>
        <authorList>
            <person name="Phan N.T."/>
            <person name="Danchin E.G.J."/>
            <person name="Klopp C."/>
            <person name="Perfus-Barbeoch L."/>
            <person name="Kozlowski D.K."/>
            <person name="Koutsovoulos G.D."/>
            <person name="Lopez-Roques C."/>
            <person name="Bouchez O."/>
            <person name="Zahm M."/>
            <person name="Besnard G."/>
            <person name="Bellafiore S."/>
        </authorList>
    </citation>
    <scope>NUCLEOTIDE SEQUENCE</scope>
    <source>
        <strain evidence="2">VN-18</strain>
    </source>
</reference>
<comment type="caution">
    <text evidence="2">The sequence shown here is derived from an EMBL/GenBank/DDBJ whole genome shotgun (WGS) entry which is preliminary data.</text>
</comment>
<dbReference type="Proteomes" id="UP000605970">
    <property type="component" value="Unassembled WGS sequence"/>
</dbReference>
<evidence type="ECO:0000313" key="3">
    <source>
        <dbReference type="Proteomes" id="UP000605970"/>
    </source>
</evidence>
<name>A0A8S9ZQ17_9BILA</name>
<evidence type="ECO:0000256" key="1">
    <source>
        <dbReference type="SAM" id="Coils"/>
    </source>
</evidence>
<accession>A0A8S9ZQ17</accession>
<protein>
    <submittedName>
        <fullName evidence="2">Uncharacterized protein</fullName>
    </submittedName>
</protein>
<dbReference type="OrthoDB" id="5908216at2759"/>
<dbReference type="AlphaFoldDB" id="A0A8S9ZQ17"/>
<keyword evidence="3" id="KW-1185">Reference proteome</keyword>
<gene>
    <name evidence="2" type="ORF">Mgra_00005177</name>
</gene>
<dbReference type="EMBL" id="JABEBT010000043">
    <property type="protein sequence ID" value="KAF7635355.1"/>
    <property type="molecule type" value="Genomic_DNA"/>
</dbReference>
<proteinExistence type="predicted"/>
<evidence type="ECO:0000313" key="2">
    <source>
        <dbReference type="EMBL" id="KAF7635355.1"/>
    </source>
</evidence>
<keyword evidence="1" id="KW-0175">Coiled coil</keyword>
<feature type="coiled-coil region" evidence="1">
    <location>
        <begin position="5"/>
        <end position="53"/>
    </location>
</feature>